<dbReference type="KEGG" id="alim:106533258"/>
<dbReference type="AlphaFoldDB" id="A0A2I4CY99"/>
<gene>
    <name evidence="3" type="primary">LOC106533258</name>
</gene>
<dbReference type="SUPFAM" id="SSF54001">
    <property type="entry name" value="Cysteine proteinases"/>
    <property type="match status" value="1"/>
</dbReference>
<organism evidence="2 3">
    <name type="scientific">Austrofundulus limnaeus</name>
    <name type="common">Annual killifish</name>
    <dbReference type="NCBI Taxonomy" id="52670"/>
    <lineage>
        <taxon>Eukaryota</taxon>
        <taxon>Metazoa</taxon>
        <taxon>Chordata</taxon>
        <taxon>Craniata</taxon>
        <taxon>Vertebrata</taxon>
        <taxon>Euteleostomi</taxon>
        <taxon>Actinopterygii</taxon>
        <taxon>Neopterygii</taxon>
        <taxon>Teleostei</taxon>
        <taxon>Neoteleostei</taxon>
        <taxon>Acanthomorphata</taxon>
        <taxon>Ovalentaria</taxon>
        <taxon>Atherinomorphae</taxon>
        <taxon>Cyprinodontiformes</taxon>
        <taxon>Rivulidae</taxon>
        <taxon>Austrofundulus</taxon>
    </lineage>
</organism>
<sequence>MWEQNLKKIQLHNLEHSMGKHSSLLNRFGDMTNEEFNQMVNTFKPTANMKTKAPRFSKPSSLKVRPSVDWRTEGYVTPVKNQ</sequence>
<evidence type="ECO:0000259" key="1">
    <source>
        <dbReference type="Pfam" id="PF08246"/>
    </source>
</evidence>
<dbReference type="OrthoDB" id="10253408at2759"/>
<dbReference type="InterPro" id="IPR038765">
    <property type="entry name" value="Papain-like_cys_pep_sf"/>
</dbReference>
<dbReference type="InParanoid" id="A0A2I4CY99"/>
<protein>
    <submittedName>
        <fullName evidence="3">Cathepsin L1</fullName>
    </submittedName>
</protein>
<keyword evidence="2" id="KW-1185">Reference proteome</keyword>
<dbReference type="Gene3D" id="3.90.70.10">
    <property type="entry name" value="Cysteine proteinases"/>
    <property type="match status" value="1"/>
</dbReference>
<feature type="domain" description="Cathepsin propeptide inhibitor" evidence="1">
    <location>
        <begin position="2"/>
        <end position="36"/>
    </location>
</feature>
<reference evidence="3" key="1">
    <citation type="submission" date="2025-08" db="UniProtKB">
        <authorList>
            <consortium name="RefSeq"/>
        </authorList>
    </citation>
    <scope>IDENTIFICATION</scope>
</reference>
<dbReference type="STRING" id="52670.A0A2I4CY99"/>
<name>A0A2I4CY99_AUSLI</name>
<proteinExistence type="predicted"/>
<evidence type="ECO:0000313" key="2">
    <source>
        <dbReference type="Proteomes" id="UP000192220"/>
    </source>
</evidence>
<dbReference type="GeneID" id="106533258"/>
<accession>A0A2I4CY99</accession>
<dbReference type="InterPro" id="IPR013201">
    <property type="entry name" value="Prot_inhib_I29"/>
</dbReference>
<dbReference type="Pfam" id="PF08246">
    <property type="entry name" value="Inhibitor_I29"/>
    <property type="match status" value="1"/>
</dbReference>
<dbReference type="Proteomes" id="UP000192220">
    <property type="component" value="Unplaced"/>
</dbReference>
<evidence type="ECO:0000313" key="3">
    <source>
        <dbReference type="RefSeq" id="XP_013884950.1"/>
    </source>
</evidence>
<dbReference type="RefSeq" id="XP_013884950.1">
    <property type="nucleotide sequence ID" value="XM_014029496.1"/>
</dbReference>